<dbReference type="GO" id="GO:0004519">
    <property type="term" value="F:endonuclease activity"/>
    <property type="evidence" value="ECO:0007669"/>
    <property type="project" value="UniProtKB-KW"/>
</dbReference>
<name>A0AAW1HXX4_POPJA</name>
<feature type="compositionally biased region" description="Polar residues" evidence="1">
    <location>
        <begin position="191"/>
        <end position="201"/>
    </location>
</feature>
<feature type="compositionally biased region" description="Basic and acidic residues" evidence="1">
    <location>
        <begin position="178"/>
        <end position="190"/>
    </location>
</feature>
<feature type="compositionally biased region" description="Low complexity" evidence="1">
    <location>
        <begin position="202"/>
        <end position="211"/>
    </location>
</feature>
<keyword evidence="4" id="KW-1185">Reference proteome</keyword>
<keyword evidence="3" id="KW-0378">Hydrolase</keyword>
<dbReference type="GO" id="GO:0003676">
    <property type="term" value="F:nucleic acid binding"/>
    <property type="evidence" value="ECO:0007669"/>
    <property type="project" value="InterPro"/>
</dbReference>
<sequence length="277" mass="30781">MISGAPSETLGLVSTSGWMTSELFPSVMRHFISHSNSSKDNPSVLIYDNHESHLTIETLNLAKDNGVTIVTLPPHCSNKLQPLDVSVFYSFRSHYNAQVDSWLLHNPGTPMTIYEVASCVGVAHERAMTPANIISVFEKTGIYPFDRNVFSDDDFLISYVTDRDLPTKANVAMPMKHIGTEKRAREEESRTGSPKENTLTASVSQASSSGSNPKSNNLFISSEQYKGFPKARARKSKTSRAKGRSCIATDTPEKSFFEAKEAEKQRNIFFKEKFALT</sequence>
<evidence type="ECO:0000256" key="1">
    <source>
        <dbReference type="SAM" id="MobiDB-lite"/>
    </source>
</evidence>
<reference evidence="3 4" key="1">
    <citation type="journal article" date="2024" name="BMC Genomics">
        <title>De novo assembly and annotation of Popillia japonica's genome with initial clues to its potential as an invasive pest.</title>
        <authorList>
            <person name="Cucini C."/>
            <person name="Boschi S."/>
            <person name="Funari R."/>
            <person name="Cardaioli E."/>
            <person name="Iannotti N."/>
            <person name="Marturano G."/>
            <person name="Paoli F."/>
            <person name="Bruttini M."/>
            <person name="Carapelli A."/>
            <person name="Frati F."/>
            <person name="Nardi F."/>
        </authorList>
    </citation>
    <scope>NUCLEOTIDE SEQUENCE [LARGE SCALE GENOMIC DNA]</scope>
    <source>
        <strain evidence="3">DMR45628</strain>
    </source>
</reference>
<protein>
    <submittedName>
        <fullName evidence="3">DDE superfamily endonuclease</fullName>
    </submittedName>
</protein>
<proteinExistence type="predicted"/>
<feature type="domain" description="DDE-1" evidence="2">
    <location>
        <begin position="14"/>
        <end position="137"/>
    </location>
</feature>
<keyword evidence="3" id="KW-0255">Endonuclease</keyword>
<dbReference type="AlphaFoldDB" id="A0AAW1HXX4"/>
<evidence type="ECO:0000259" key="2">
    <source>
        <dbReference type="Pfam" id="PF03184"/>
    </source>
</evidence>
<gene>
    <name evidence="3" type="ORF">QE152_g38440</name>
</gene>
<dbReference type="Proteomes" id="UP001458880">
    <property type="component" value="Unassembled WGS sequence"/>
</dbReference>
<dbReference type="EMBL" id="JASPKY010000829">
    <property type="protein sequence ID" value="KAK9681274.1"/>
    <property type="molecule type" value="Genomic_DNA"/>
</dbReference>
<feature type="region of interest" description="Disordered" evidence="1">
    <location>
        <begin position="174"/>
        <end position="219"/>
    </location>
</feature>
<evidence type="ECO:0000313" key="3">
    <source>
        <dbReference type="EMBL" id="KAK9681274.1"/>
    </source>
</evidence>
<evidence type="ECO:0000313" key="4">
    <source>
        <dbReference type="Proteomes" id="UP001458880"/>
    </source>
</evidence>
<accession>A0AAW1HXX4</accession>
<comment type="caution">
    <text evidence="3">The sequence shown here is derived from an EMBL/GenBank/DDBJ whole genome shotgun (WGS) entry which is preliminary data.</text>
</comment>
<dbReference type="Pfam" id="PF03184">
    <property type="entry name" value="DDE_1"/>
    <property type="match status" value="1"/>
</dbReference>
<keyword evidence="3" id="KW-0540">Nuclease</keyword>
<dbReference type="InterPro" id="IPR004875">
    <property type="entry name" value="DDE_SF_endonuclease_dom"/>
</dbReference>
<organism evidence="3 4">
    <name type="scientific">Popillia japonica</name>
    <name type="common">Japanese beetle</name>
    <dbReference type="NCBI Taxonomy" id="7064"/>
    <lineage>
        <taxon>Eukaryota</taxon>
        <taxon>Metazoa</taxon>
        <taxon>Ecdysozoa</taxon>
        <taxon>Arthropoda</taxon>
        <taxon>Hexapoda</taxon>
        <taxon>Insecta</taxon>
        <taxon>Pterygota</taxon>
        <taxon>Neoptera</taxon>
        <taxon>Endopterygota</taxon>
        <taxon>Coleoptera</taxon>
        <taxon>Polyphaga</taxon>
        <taxon>Scarabaeiformia</taxon>
        <taxon>Scarabaeidae</taxon>
        <taxon>Rutelinae</taxon>
        <taxon>Popillia</taxon>
    </lineage>
</organism>